<protein>
    <submittedName>
        <fullName evidence="3">Flp pilus assembly protein CpaB</fullName>
    </submittedName>
</protein>
<dbReference type="NCBIfam" id="TIGR03177">
    <property type="entry name" value="pilus_cpaB"/>
    <property type="match status" value="1"/>
</dbReference>
<proteinExistence type="predicted"/>
<comment type="caution">
    <text evidence="3">The sequence shown here is derived from an EMBL/GenBank/DDBJ whole genome shotgun (WGS) entry which is preliminary data.</text>
</comment>
<feature type="domain" description="SAF" evidence="2">
    <location>
        <begin position="43"/>
        <end position="106"/>
    </location>
</feature>
<keyword evidence="4" id="KW-1185">Reference proteome</keyword>
<dbReference type="EMBL" id="JBBLZC010000005">
    <property type="protein sequence ID" value="MEK0082833.1"/>
    <property type="molecule type" value="Genomic_DNA"/>
</dbReference>
<dbReference type="InterPro" id="IPR031571">
    <property type="entry name" value="RcpC_dom"/>
</dbReference>
<organism evidence="3 4">
    <name type="scientific">Benzoatithermus flavus</name>
    <dbReference type="NCBI Taxonomy" id="3108223"/>
    <lineage>
        <taxon>Bacteria</taxon>
        <taxon>Pseudomonadati</taxon>
        <taxon>Pseudomonadota</taxon>
        <taxon>Alphaproteobacteria</taxon>
        <taxon>Geminicoccales</taxon>
        <taxon>Geminicoccaceae</taxon>
        <taxon>Benzoatithermus</taxon>
    </lineage>
</organism>
<accession>A0ABU8XQY1</accession>
<gene>
    <name evidence="3" type="primary">cpaB</name>
    <name evidence="3" type="ORF">U1T56_06705</name>
</gene>
<reference evidence="3 4" key="1">
    <citation type="submission" date="2024-01" db="EMBL/GenBank/DDBJ databases">
        <title>Multi-omics insights into the function and evolution of sodium benzoate biodegradation pathways in Benzoatithermus flavus gen. nov., sp. nov. from hot spring.</title>
        <authorList>
            <person name="Hu C.-J."/>
            <person name="Li W.-J."/>
        </authorList>
    </citation>
    <scope>NUCLEOTIDE SEQUENCE [LARGE SCALE GENOMIC DNA]</scope>
    <source>
        <strain evidence="3 4">SYSU G07066</strain>
    </source>
</reference>
<dbReference type="InterPro" id="IPR013974">
    <property type="entry name" value="SAF"/>
</dbReference>
<sequence>MMKLLVRMALVALGIMVAVIAGRALRLAEPESAAASSTPKLIVRIAARDLEPGTFLDAAKAPFGEWQGAASDQFVEQGVPPERDVLGAVITAPIAAGQPIQRTKLLMPGQDGFLAAALAPGMRATSVAVDAVSGNAGLIFPGDRVDLILTQNLPAEGAATDLAQRWASETILENVRVIAVDQRLTADPTKRNTTEVARTITLEVDPKDAEKVALASGLGRLSLSLRSLIAQPQRAEGGAATAPGSTAGRKPTWASDVSAVIRSAAGRPEPAAAPSGPAHVAPAAPPRVRVFRGSKLDEPASP</sequence>
<evidence type="ECO:0000259" key="2">
    <source>
        <dbReference type="SMART" id="SM00858"/>
    </source>
</evidence>
<feature type="compositionally biased region" description="Low complexity" evidence="1">
    <location>
        <begin position="235"/>
        <end position="248"/>
    </location>
</feature>
<dbReference type="Proteomes" id="UP001375743">
    <property type="component" value="Unassembled WGS sequence"/>
</dbReference>
<feature type="compositionally biased region" description="Low complexity" evidence="1">
    <location>
        <begin position="270"/>
        <end position="282"/>
    </location>
</feature>
<evidence type="ECO:0000313" key="3">
    <source>
        <dbReference type="EMBL" id="MEK0082833.1"/>
    </source>
</evidence>
<dbReference type="InterPro" id="IPR017592">
    <property type="entry name" value="Pilus_assmbl_Flp-typ_CpaB"/>
</dbReference>
<feature type="region of interest" description="Disordered" evidence="1">
    <location>
        <begin position="234"/>
        <end position="302"/>
    </location>
</feature>
<evidence type="ECO:0000313" key="4">
    <source>
        <dbReference type="Proteomes" id="UP001375743"/>
    </source>
</evidence>
<dbReference type="Pfam" id="PF16976">
    <property type="entry name" value="RcpC"/>
    <property type="match status" value="1"/>
</dbReference>
<dbReference type="RefSeq" id="WP_418158687.1">
    <property type="nucleotide sequence ID" value="NZ_JBBLZC010000005.1"/>
</dbReference>
<evidence type="ECO:0000256" key="1">
    <source>
        <dbReference type="SAM" id="MobiDB-lite"/>
    </source>
</evidence>
<dbReference type="SMART" id="SM00858">
    <property type="entry name" value="SAF"/>
    <property type="match status" value="1"/>
</dbReference>
<name>A0ABU8XQY1_9PROT</name>